<dbReference type="Pfam" id="PF00440">
    <property type="entry name" value="TetR_N"/>
    <property type="match status" value="1"/>
</dbReference>
<evidence type="ECO:0000259" key="3">
    <source>
        <dbReference type="PROSITE" id="PS50977"/>
    </source>
</evidence>
<dbReference type="InterPro" id="IPR001647">
    <property type="entry name" value="HTH_TetR"/>
</dbReference>
<keyword evidence="1 2" id="KW-0238">DNA-binding</keyword>
<dbReference type="GO" id="GO:0003677">
    <property type="term" value="F:DNA binding"/>
    <property type="evidence" value="ECO:0007669"/>
    <property type="project" value="UniProtKB-UniRule"/>
</dbReference>
<organism evidence="4 5">
    <name type="scientific">Mycobacterium heckeshornense</name>
    <dbReference type="NCBI Taxonomy" id="110505"/>
    <lineage>
        <taxon>Bacteria</taxon>
        <taxon>Bacillati</taxon>
        <taxon>Actinomycetota</taxon>
        <taxon>Actinomycetes</taxon>
        <taxon>Mycobacteriales</taxon>
        <taxon>Mycobacteriaceae</taxon>
        <taxon>Mycobacterium</taxon>
    </lineage>
</organism>
<sequence length="178" mass="19331">MSTVAAIAKVSPRTLYRYFGSKSELFAATIAEATAEFLEQLSVQIHFAPLREAILVAFEHAEIELHEESREMMRVASTDEKVWQYFLGATSRMQPTLAATLHAAATIRGPSALPADEPLRWDVRASALLGAISTAYRSWAATPGSELSELVATAIDVVLPILTPPSQHPSPGWRTLSG</sequence>
<dbReference type="Gene3D" id="1.10.357.10">
    <property type="entry name" value="Tetracycline Repressor, domain 2"/>
    <property type="match status" value="1"/>
</dbReference>
<comment type="caution">
    <text evidence="2">Lacks conserved residue(s) required for the propagation of feature annotation.</text>
</comment>
<reference evidence="4 5" key="1">
    <citation type="submission" date="2020-12" db="EMBL/GenBank/DDBJ databases">
        <title>Complete genome sequence of Mycobacterium heckeshornense JCM 15655T, closely related to a pathogenic non-tuberculous mycobacterial species Mycobacterium xenopi.</title>
        <authorList>
            <person name="Yoshida M."/>
            <person name="Fukano H."/>
            <person name="Asakura T."/>
            <person name="Suzuki M."/>
            <person name="Hoshino Y."/>
        </authorList>
    </citation>
    <scope>NUCLEOTIDE SEQUENCE [LARGE SCALE GENOMIC DNA]</scope>
    <source>
        <strain evidence="4 5">JCM 15655</strain>
    </source>
</reference>
<dbReference type="AlphaFoldDB" id="A0A7R7GRM2"/>
<evidence type="ECO:0000256" key="2">
    <source>
        <dbReference type="PROSITE-ProRule" id="PRU00335"/>
    </source>
</evidence>
<dbReference type="InterPro" id="IPR009057">
    <property type="entry name" value="Homeodomain-like_sf"/>
</dbReference>
<dbReference type="Proteomes" id="UP000595446">
    <property type="component" value="Chromosome"/>
</dbReference>
<evidence type="ECO:0000313" key="5">
    <source>
        <dbReference type="Proteomes" id="UP000595446"/>
    </source>
</evidence>
<keyword evidence="5" id="KW-1185">Reference proteome</keyword>
<accession>A0A7R7GRM2</accession>
<dbReference type="SUPFAM" id="SSF46689">
    <property type="entry name" value="Homeodomain-like"/>
    <property type="match status" value="1"/>
</dbReference>
<dbReference type="EMBL" id="AP024237">
    <property type="protein sequence ID" value="BCO34214.1"/>
    <property type="molecule type" value="Genomic_DNA"/>
</dbReference>
<dbReference type="PROSITE" id="PS50977">
    <property type="entry name" value="HTH_TETR_2"/>
    <property type="match status" value="1"/>
</dbReference>
<feature type="domain" description="HTH tetR-type" evidence="3">
    <location>
        <begin position="1"/>
        <end position="37"/>
    </location>
</feature>
<evidence type="ECO:0000256" key="1">
    <source>
        <dbReference type="ARBA" id="ARBA00023125"/>
    </source>
</evidence>
<gene>
    <name evidence="4" type="ORF">MHEC_06470</name>
</gene>
<protein>
    <recommendedName>
        <fullName evidence="3">HTH tetR-type domain-containing protein</fullName>
    </recommendedName>
</protein>
<dbReference type="Gene3D" id="1.10.10.60">
    <property type="entry name" value="Homeodomain-like"/>
    <property type="match status" value="1"/>
</dbReference>
<name>A0A7R7GRM2_9MYCO</name>
<proteinExistence type="predicted"/>
<evidence type="ECO:0000313" key="4">
    <source>
        <dbReference type="EMBL" id="BCO34214.1"/>
    </source>
</evidence>